<evidence type="ECO:0000259" key="7">
    <source>
        <dbReference type="PROSITE" id="PS50075"/>
    </source>
</evidence>
<dbReference type="SMART" id="SM00823">
    <property type="entry name" value="PKS_PP"/>
    <property type="match status" value="1"/>
</dbReference>
<dbReference type="InterPro" id="IPR030918">
    <property type="entry name" value="PT_fungal_PKS"/>
</dbReference>
<evidence type="ECO:0000256" key="6">
    <source>
        <dbReference type="PROSITE-ProRule" id="PRU01363"/>
    </source>
</evidence>
<feature type="domain" description="Carrier" evidence="7">
    <location>
        <begin position="1746"/>
        <end position="1820"/>
    </location>
</feature>
<dbReference type="InterPro" id="IPR050091">
    <property type="entry name" value="PKS_NRPS_Biosynth_Enz"/>
</dbReference>
<dbReference type="Pfam" id="PF14765">
    <property type="entry name" value="PS-DH"/>
    <property type="match status" value="1"/>
</dbReference>
<dbReference type="InterPro" id="IPR014031">
    <property type="entry name" value="Ketoacyl_synth_C"/>
</dbReference>
<evidence type="ECO:0000256" key="3">
    <source>
        <dbReference type="ARBA" id="ARBA00022553"/>
    </source>
</evidence>
<dbReference type="NCBIfam" id="TIGR04532">
    <property type="entry name" value="PT_fungal_PKS"/>
    <property type="match status" value="1"/>
</dbReference>
<keyword evidence="5" id="KW-0843">Virulence</keyword>
<feature type="region of interest" description="N-terminal hotdog fold" evidence="6">
    <location>
        <begin position="1291"/>
        <end position="1423"/>
    </location>
</feature>
<dbReference type="HOGENOM" id="CLU_000022_6_4_1"/>
<dbReference type="Pfam" id="PF00550">
    <property type="entry name" value="PP-binding"/>
    <property type="match status" value="1"/>
</dbReference>
<dbReference type="SMART" id="SM00825">
    <property type="entry name" value="PKS_KS"/>
    <property type="match status" value="1"/>
</dbReference>
<dbReference type="InterPro" id="IPR029058">
    <property type="entry name" value="AB_hydrolase_fold"/>
</dbReference>
<evidence type="ECO:0000256" key="2">
    <source>
        <dbReference type="ARBA" id="ARBA00022450"/>
    </source>
</evidence>
<dbReference type="GO" id="GO:0004312">
    <property type="term" value="F:fatty acid synthase activity"/>
    <property type="evidence" value="ECO:0007669"/>
    <property type="project" value="TreeGrafter"/>
</dbReference>
<dbReference type="PROSITE" id="PS52004">
    <property type="entry name" value="KS3_2"/>
    <property type="match status" value="1"/>
</dbReference>
<dbReference type="Pfam" id="PF21089">
    <property type="entry name" value="PKS_DH_N"/>
    <property type="match status" value="1"/>
</dbReference>
<dbReference type="Pfam" id="PF00975">
    <property type="entry name" value="Thioesterase"/>
    <property type="match status" value="1"/>
</dbReference>
<feature type="active site" description="Proton donor; for dehydratase activity" evidence="6">
    <location>
        <position position="1512"/>
    </location>
</feature>
<dbReference type="SUPFAM" id="SSF47336">
    <property type="entry name" value="ACP-like"/>
    <property type="match status" value="2"/>
</dbReference>
<dbReference type="GO" id="GO:0006633">
    <property type="term" value="P:fatty acid biosynthetic process"/>
    <property type="evidence" value="ECO:0007669"/>
    <property type="project" value="InterPro"/>
</dbReference>
<dbReference type="InterPro" id="IPR001031">
    <property type="entry name" value="Thioesterase"/>
</dbReference>
<dbReference type="PROSITE" id="PS00606">
    <property type="entry name" value="KS3_1"/>
    <property type="match status" value="1"/>
</dbReference>
<dbReference type="SUPFAM" id="SSF53474">
    <property type="entry name" value="alpha/beta-Hydrolases"/>
    <property type="match status" value="1"/>
</dbReference>
<keyword evidence="11" id="KW-1185">Reference proteome</keyword>
<dbReference type="InterPro" id="IPR020806">
    <property type="entry name" value="PKS_PP-bd"/>
</dbReference>
<dbReference type="InterPro" id="IPR020841">
    <property type="entry name" value="PKS_Beta-ketoAc_synthase_dom"/>
</dbReference>
<dbReference type="SUPFAM" id="SSF52151">
    <property type="entry name" value="FabD/lysophospholipase-like"/>
    <property type="match status" value="2"/>
</dbReference>
<dbReference type="Gene3D" id="3.30.70.3290">
    <property type="match status" value="1"/>
</dbReference>
<gene>
    <name evidence="10" type="ORF">K443DRAFT_652872</name>
</gene>
<keyword evidence="4" id="KW-0808">Transferase</keyword>
<evidence type="ECO:0000313" key="10">
    <source>
        <dbReference type="EMBL" id="KIJ91830.1"/>
    </source>
</evidence>
<dbReference type="GO" id="GO:0004315">
    <property type="term" value="F:3-oxoacyl-[acyl-carrier-protein] synthase activity"/>
    <property type="evidence" value="ECO:0007669"/>
    <property type="project" value="InterPro"/>
</dbReference>
<dbReference type="InterPro" id="IPR014030">
    <property type="entry name" value="Ketoacyl_synth_N"/>
</dbReference>
<sequence length="2082" mass="227591">MVASRISLDIPVFAGQGSTSSIFTQPRERNASSPSGDVFLSACHMAFYAELASLSSNDFELTGIDMSDFVSKDSLLTTPVRPQYLHNPVISGSTIFLVQSLRYLAYMDPFDLPCASLRPFTDVWKCNTDHGIGLLGFSSGIITACIASTSPTRISFLSQAVEAYRLVLWIGIRSHFYRQQALLRASLDPNTDLPWSLVFFGIGKHGAQEALDTFNQDLGSDCLYITAVVEETCVTISGRPDHLARFSTELLNNLGPGIAVHATTLDTLYHSPVHTDNLRAQVLSDVASRNISFPKLSDIIIPIRSTFTGELISEAAPDMSLIELVLDMVLTQPVYWNILVQKLSAIIPTRASARLINMGPGNGLARSLKRAIPGLFDCTVVHVAAPESAGVKQEPIAIIGMAVNMPGASNTSQLWELLEKGLNTVSEIPEHRFKVSDYINGYYPGRKIKAHTGNFLQGVDEFDHKFFKISPREATKMDPQQRILLHVAYEALEDSGYVPYSSPCFDPRTFGCYVGSATHDYLHNLRDDIDVYYSTGTLKAFLSGRLSYAMRLSGPSVVVDTACSSSTVALYQAARALMNLDCRAAMVGGINMFLGLDKGHFLSPGGQCRSFDASADGYARGEGCGVFILKRLSDAVAENDKILGVIRGVEVNQSGLAQSITHPHAPTQSALLEQIISKSGIDVNRINVVEAHGTGTQAGDAHELESIRTVFSGHRSPSNPLHISSIKANIGHLEAASGCAGLAKLMLMLQHKIIPRQISLQNVNSRVAQLSADYTLIPSTNVPWISTQEDAPRAAILSNFGAAGSNVAVLVEEYILPKKDLSTRRSSFVFGISAKSDIALQKLRAQLVSWLQLPSNRVIPLVDFAYTSTARRQLYDHRLCVSATDQKDLIQQLESVPVVRLSKKITQVIFVFSGQGSQYPAMGSHLYETSPIFRRHIDECHSILTEFGFPGILPLIVDPNDVVSKPEDELVAFQSSLFSLEFALSKLWLSWGIRPVAVVGHSLGEYVALVIAQVLSLKDAIFIVAKRARLMEQKCPLNSTGMIAVSLGHEDVKKFLESTPVVADLSISCYNSPTSTVVSGSSVQIKAFKCLLDAQCLAKSTILSVPLGYHSPAMVPLIDTLTEAVKFVKISPPTIPIISNVFGRVIQPGDKFLFNSAYFSQHCLQPVRFCEGIESFLCDPAHTESDLCWLEIGPHPVVLPMLKTQPKLPESAVLVESLRKHEDAWTTLSKTLSRMYTLNLDVKWRSVFAEMGPASCVTLPSYPFSKEKFWVPFEEAQGIVRQSVNEHQIQHTFLHSWVQYPSVDNGWVATFESPITCLEKYIRGHTVANAPLCPASVYFELLYAATSLAKTYLGLDSVDTHVVFREVQFSGPLVLDLCVTQTVQVIWTMSGDNGCFSISSRTSASPEAMTHASGEFRSQSTAQTLAKFARALPFIERRLSAIPQTQNGQAPKVFSAQTAYEVIFPRVVDYSREYHTMQNIFVDVSGTEASATIKLPLIQDGENFVVHPIFLDTILHTAGFVANLQGDINDAYICKEVGSATLLPSRIDPSASYTIYCNTAIMPEQRDILAECFVLTTTSTREVIAHMKDIRFRKVRLDSLKARLCRMTLNGATPIEAPVIRHVDTSAASPEISPSFSNTEKRVAQIIGEACGISVDHILSDMDLESLGVCSLAWIEIWHNIRQTFPWIMVEPNPATCRTVSDIAQTISAALGAGKRVDIPPVSSVESSPRTLVPEGMSPDPNFLAIDGQVDVRAILSSVLEIAPENIDDTSTLDSLGLDSLASIEALHILHKVHRLELSNNFFLEHPTLRSIQSYISAHDPRSRMRSQAPSLNVESSDNILVHIQASPAPRPPLFLIHDGSGLVSYCDRISPLGRDVWGLRNPRFLSAQPWSSLMDMASAYAQSILKVSNGPLILGGWSFGGVVAFEIAKQLAAMHINVLGVILVDSPSPKGKVPLSAGMIDVIVSPNAVGRVTEAVKLTKQQFLMNSQILVEYDPKATSGSYPPLVFLRCVEGYSPVGVDVPPWFSDRKNVEGVTGDWEGVVGQPVQVLDIPGHHFEAFSSVNIQQVSKCIADACTILESQ</sequence>
<evidence type="ECO:0000256" key="1">
    <source>
        <dbReference type="ARBA" id="ARBA00005179"/>
    </source>
</evidence>
<dbReference type="Gene3D" id="3.40.47.10">
    <property type="match status" value="1"/>
</dbReference>
<dbReference type="STRING" id="1095629.A0A0C9WNC1"/>
<dbReference type="Pfam" id="PF02801">
    <property type="entry name" value="Ketoacyl-synt_C"/>
    <property type="match status" value="1"/>
</dbReference>
<evidence type="ECO:0000259" key="8">
    <source>
        <dbReference type="PROSITE" id="PS52004"/>
    </source>
</evidence>
<dbReference type="InterPro" id="IPR042104">
    <property type="entry name" value="PKS_dehydratase_sf"/>
</dbReference>
<evidence type="ECO:0000256" key="5">
    <source>
        <dbReference type="ARBA" id="ARBA00023026"/>
    </source>
</evidence>
<comment type="pathway">
    <text evidence="1">Secondary metabolite biosynthesis.</text>
</comment>
<dbReference type="Proteomes" id="UP000054477">
    <property type="component" value="Unassembled WGS sequence"/>
</dbReference>
<dbReference type="InterPro" id="IPR018201">
    <property type="entry name" value="Ketoacyl_synth_AS"/>
</dbReference>
<feature type="active site" description="Proton acceptor; for dehydratase activity" evidence="6">
    <location>
        <position position="1325"/>
    </location>
</feature>
<name>A0A0C9WNC1_9AGAR</name>
<keyword evidence="2" id="KW-0596">Phosphopantetheine</keyword>
<dbReference type="InterPro" id="IPR032088">
    <property type="entry name" value="SAT"/>
</dbReference>
<dbReference type="InterPro" id="IPR016039">
    <property type="entry name" value="Thiolase-like"/>
</dbReference>
<dbReference type="SUPFAM" id="SSF55048">
    <property type="entry name" value="Probable ACP-binding domain of malonyl-CoA ACP transacylase"/>
    <property type="match status" value="1"/>
</dbReference>
<dbReference type="InterPro" id="IPR049900">
    <property type="entry name" value="PKS_mFAS_DH"/>
</dbReference>
<dbReference type="InterPro" id="IPR006162">
    <property type="entry name" value="Ppantetheine_attach_site"/>
</dbReference>
<dbReference type="InterPro" id="IPR016035">
    <property type="entry name" value="Acyl_Trfase/lysoPLipase"/>
</dbReference>
<feature type="domain" description="PKS/mFAS DH" evidence="9">
    <location>
        <begin position="1291"/>
        <end position="1601"/>
    </location>
</feature>
<dbReference type="InterPro" id="IPR001227">
    <property type="entry name" value="Ac_transferase_dom_sf"/>
</dbReference>
<dbReference type="InterPro" id="IPR036736">
    <property type="entry name" value="ACP-like_sf"/>
</dbReference>
<dbReference type="EMBL" id="KN838962">
    <property type="protein sequence ID" value="KIJ91830.1"/>
    <property type="molecule type" value="Genomic_DNA"/>
</dbReference>
<dbReference type="PANTHER" id="PTHR43775">
    <property type="entry name" value="FATTY ACID SYNTHASE"/>
    <property type="match status" value="1"/>
</dbReference>
<evidence type="ECO:0008006" key="12">
    <source>
        <dbReference type="Google" id="ProtNLM"/>
    </source>
</evidence>
<evidence type="ECO:0000259" key="9">
    <source>
        <dbReference type="PROSITE" id="PS52019"/>
    </source>
</evidence>
<dbReference type="Pfam" id="PF00698">
    <property type="entry name" value="Acyl_transf_1"/>
    <property type="match status" value="1"/>
</dbReference>
<dbReference type="InterPro" id="IPR049552">
    <property type="entry name" value="PKS_DH_N"/>
</dbReference>
<dbReference type="PROSITE" id="PS50075">
    <property type="entry name" value="CARRIER"/>
    <property type="match status" value="1"/>
</dbReference>
<accession>A0A0C9WNC1</accession>
<dbReference type="Gene3D" id="3.10.129.110">
    <property type="entry name" value="Polyketide synthase dehydratase"/>
    <property type="match status" value="1"/>
</dbReference>
<dbReference type="Gene3D" id="1.10.1200.10">
    <property type="entry name" value="ACP-like"/>
    <property type="match status" value="2"/>
</dbReference>
<proteinExistence type="predicted"/>
<dbReference type="PROSITE" id="PS00012">
    <property type="entry name" value="PHOSPHOPANTETHEINE"/>
    <property type="match status" value="1"/>
</dbReference>
<reference evidence="11" key="2">
    <citation type="submission" date="2015-01" db="EMBL/GenBank/DDBJ databases">
        <title>Evolutionary Origins and Diversification of the Mycorrhizal Mutualists.</title>
        <authorList>
            <consortium name="DOE Joint Genome Institute"/>
            <consortium name="Mycorrhizal Genomics Consortium"/>
            <person name="Kohler A."/>
            <person name="Kuo A."/>
            <person name="Nagy L.G."/>
            <person name="Floudas D."/>
            <person name="Copeland A."/>
            <person name="Barry K.W."/>
            <person name="Cichocki N."/>
            <person name="Veneault-Fourrey C."/>
            <person name="LaButti K."/>
            <person name="Lindquist E.A."/>
            <person name="Lipzen A."/>
            <person name="Lundell T."/>
            <person name="Morin E."/>
            <person name="Murat C."/>
            <person name="Riley R."/>
            <person name="Ohm R."/>
            <person name="Sun H."/>
            <person name="Tunlid A."/>
            <person name="Henrissat B."/>
            <person name="Grigoriev I.V."/>
            <person name="Hibbett D.S."/>
            <person name="Martin F."/>
        </authorList>
    </citation>
    <scope>NUCLEOTIDE SEQUENCE [LARGE SCALE GENOMIC DNA]</scope>
    <source>
        <strain evidence="11">LaAM-08-1</strain>
    </source>
</reference>
<dbReference type="InterPro" id="IPR020802">
    <property type="entry name" value="TesA-like"/>
</dbReference>
<dbReference type="SMART" id="SM00827">
    <property type="entry name" value="PKS_AT"/>
    <property type="match status" value="1"/>
</dbReference>
<dbReference type="Gene3D" id="3.40.366.10">
    <property type="entry name" value="Malonyl-Coenzyme A Acyl Carrier Protein, domain 2"/>
    <property type="match status" value="3"/>
</dbReference>
<dbReference type="SMART" id="SM00824">
    <property type="entry name" value="PKS_TE"/>
    <property type="match status" value="1"/>
</dbReference>
<dbReference type="InterPro" id="IPR009081">
    <property type="entry name" value="PP-bd_ACP"/>
</dbReference>
<feature type="domain" description="Ketosynthase family 3 (KS3)" evidence="8">
    <location>
        <begin position="393"/>
        <end position="813"/>
    </location>
</feature>
<dbReference type="InterPro" id="IPR049551">
    <property type="entry name" value="PKS_DH_C"/>
</dbReference>
<dbReference type="PROSITE" id="PS52019">
    <property type="entry name" value="PKS_MFAS_DH"/>
    <property type="match status" value="1"/>
</dbReference>
<evidence type="ECO:0000256" key="4">
    <source>
        <dbReference type="ARBA" id="ARBA00022679"/>
    </source>
</evidence>
<dbReference type="Pfam" id="PF16073">
    <property type="entry name" value="SAT"/>
    <property type="match status" value="1"/>
</dbReference>
<dbReference type="SUPFAM" id="SSF53901">
    <property type="entry name" value="Thiolase-like"/>
    <property type="match status" value="1"/>
</dbReference>
<dbReference type="SMART" id="SM01294">
    <property type="entry name" value="PKS_PP_betabranch"/>
    <property type="match status" value="1"/>
</dbReference>
<keyword evidence="3" id="KW-0597">Phosphoprotein</keyword>
<dbReference type="PANTHER" id="PTHR43775:SF37">
    <property type="entry name" value="SI:DKEY-61P9.11"/>
    <property type="match status" value="1"/>
</dbReference>
<evidence type="ECO:0000313" key="11">
    <source>
        <dbReference type="Proteomes" id="UP000054477"/>
    </source>
</evidence>
<dbReference type="CDD" id="cd00833">
    <property type="entry name" value="PKS"/>
    <property type="match status" value="1"/>
</dbReference>
<dbReference type="Pfam" id="PF00109">
    <property type="entry name" value="ketoacyl-synt"/>
    <property type="match status" value="1"/>
</dbReference>
<protein>
    <recommendedName>
        <fullName evidence="12">Polyketide synthase</fullName>
    </recommendedName>
</protein>
<reference evidence="10 11" key="1">
    <citation type="submission" date="2014-04" db="EMBL/GenBank/DDBJ databases">
        <authorList>
            <consortium name="DOE Joint Genome Institute"/>
            <person name="Kuo A."/>
            <person name="Kohler A."/>
            <person name="Nagy L.G."/>
            <person name="Floudas D."/>
            <person name="Copeland A."/>
            <person name="Barry K.W."/>
            <person name="Cichocki N."/>
            <person name="Veneault-Fourrey C."/>
            <person name="LaButti K."/>
            <person name="Lindquist E.A."/>
            <person name="Lipzen A."/>
            <person name="Lundell T."/>
            <person name="Morin E."/>
            <person name="Murat C."/>
            <person name="Sun H."/>
            <person name="Tunlid A."/>
            <person name="Henrissat B."/>
            <person name="Grigoriev I.V."/>
            <person name="Hibbett D.S."/>
            <person name="Martin F."/>
            <person name="Nordberg H.P."/>
            <person name="Cantor M.N."/>
            <person name="Hua S.X."/>
        </authorList>
    </citation>
    <scope>NUCLEOTIDE SEQUENCE [LARGE SCALE GENOMIC DNA]</scope>
    <source>
        <strain evidence="10 11">LaAM-08-1</strain>
    </source>
</reference>
<dbReference type="Gene3D" id="3.40.50.1820">
    <property type="entry name" value="alpha/beta hydrolase"/>
    <property type="match status" value="1"/>
</dbReference>
<dbReference type="InterPro" id="IPR016036">
    <property type="entry name" value="Malonyl_transacylase_ACP-bd"/>
</dbReference>
<organism evidence="10 11">
    <name type="scientific">Laccaria amethystina LaAM-08-1</name>
    <dbReference type="NCBI Taxonomy" id="1095629"/>
    <lineage>
        <taxon>Eukaryota</taxon>
        <taxon>Fungi</taxon>
        <taxon>Dikarya</taxon>
        <taxon>Basidiomycota</taxon>
        <taxon>Agaricomycotina</taxon>
        <taxon>Agaricomycetes</taxon>
        <taxon>Agaricomycetidae</taxon>
        <taxon>Agaricales</taxon>
        <taxon>Agaricineae</taxon>
        <taxon>Hydnangiaceae</taxon>
        <taxon>Laccaria</taxon>
    </lineage>
</organism>
<dbReference type="InterPro" id="IPR014043">
    <property type="entry name" value="Acyl_transferase_dom"/>
</dbReference>
<dbReference type="GO" id="GO:0044550">
    <property type="term" value="P:secondary metabolite biosynthetic process"/>
    <property type="evidence" value="ECO:0007669"/>
    <property type="project" value="UniProtKB-ARBA"/>
</dbReference>
<dbReference type="GO" id="GO:0031177">
    <property type="term" value="F:phosphopantetheine binding"/>
    <property type="evidence" value="ECO:0007669"/>
    <property type="project" value="InterPro"/>
</dbReference>
<feature type="region of interest" description="C-terminal hotdog fold" evidence="6">
    <location>
        <begin position="1450"/>
        <end position="1601"/>
    </location>
</feature>
<dbReference type="OrthoDB" id="329835at2759"/>
<dbReference type="Pfam" id="PF22621">
    <property type="entry name" value="CurL-like_PKS_C"/>
    <property type="match status" value="1"/>
</dbReference>